<dbReference type="InterPro" id="IPR037066">
    <property type="entry name" value="Plug_dom_sf"/>
</dbReference>
<proteinExistence type="inferred from homology"/>
<dbReference type="GO" id="GO:0009279">
    <property type="term" value="C:cell outer membrane"/>
    <property type="evidence" value="ECO:0007669"/>
    <property type="project" value="UniProtKB-SubCell"/>
</dbReference>
<dbReference type="InterPro" id="IPR008969">
    <property type="entry name" value="CarboxyPept-like_regulatory"/>
</dbReference>
<evidence type="ECO:0000259" key="12">
    <source>
        <dbReference type="Pfam" id="PF00593"/>
    </source>
</evidence>
<evidence type="ECO:0000256" key="4">
    <source>
        <dbReference type="ARBA" id="ARBA00022692"/>
    </source>
</evidence>
<evidence type="ECO:0000256" key="9">
    <source>
        <dbReference type="ARBA" id="ARBA00023237"/>
    </source>
</evidence>
<dbReference type="InterPro" id="IPR000531">
    <property type="entry name" value="Beta-barrel_TonB"/>
</dbReference>
<dbReference type="InterPro" id="IPR039426">
    <property type="entry name" value="TonB-dep_rcpt-like"/>
</dbReference>
<dbReference type="PANTHER" id="PTHR30069:SF29">
    <property type="entry name" value="HEMOGLOBIN AND HEMOGLOBIN-HAPTOGLOBIN-BINDING PROTEIN 1-RELATED"/>
    <property type="match status" value="1"/>
</dbReference>
<dbReference type="Gene3D" id="2.60.40.1120">
    <property type="entry name" value="Carboxypeptidase-like, regulatory domain"/>
    <property type="match status" value="1"/>
</dbReference>
<dbReference type="Gene3D" id="2.40.170.20">
    <property type="entry name" value="TonB-dependent receptor, beta-barrel domain"/>
    <property type="match status" value="1"/>
</dbReference>
<comment type="subcellular location">
    <subcellularLocation>
        <location evidence="1 10">Cell outer membrane</location>
        <topology evidence="1 10">Multi-pass membrane protein</topology>
    </subcellularLocation>
</comment>
<dbReference type="SUPFAM" id="SSF49464">
    <property type="entry name" value="Carboxypeptidase regulatory domain-like"/>
    <property type="match status" value="1"/>
</dbReference>
<evidence type="ECO:0000313" key="15">
    <source>
        <dbReference type="Proteomes" id="UP000266691"/>
    </source>
</evidence>
<feature type="domain" description="TonB-dependent receptor-like beta-barrel" evidence="12">
    <location>
        <begin position="445"/>
        <end position="805"/>
    </location>
</feature>
<protein>
    <submittedName>
        <fullName evidence="14">TonB-dependent receptor</fullName>
    </submittedName>
</protein>
<keyword evidence="4 10" id="KW-0812">Transmembrane</keyword>
<keyword evidence="9 10" id="KW-0998">Cell outer membrane</keyword>
<keyword evidence="8 14" id="KW-0675">Receptor</keyword>
<keyword evidence="5" id="KW-0732">Signal</keyword>
<keyword evidence="6 11" id="KW-0798">TonB box</keyword>
<evidence type="ECO:0000256" key="7">
    <source>
        <dbReference type="ARBA" id="ARBA00023136"/>
    </source>
</evidence>
<dbReference type="InterPro" id="IPR036942">
    <property type="entry name" value="Beta-barrel_TonB_sf"/>
</dbReference>
<comment type="similarity">
    <text evidence="10 11">Belongs to the TonB-dependent receptor family.</text>
</comment>
<evidence type="ECO:0000256" key="11">
    <source>
        <dbReference type="RuleBase" id="RU003357"/>
    </source>
</evidence>
<dbReference type="GO" id="GO:0015344">
    <property type="term" value="F:siderophore uptake transmembrane transporter activity"/>
    <property type="evidence" value="ECO:0007669"/>
    <property type="project" value="TreeGrafter"/>
</dbReference>
<evidence type="ECO:0000256" key="8">
    <source>
        <dbReference type="ARBA" id="ARBA00023170"/>
    </source>
</evidence>
<keyword evidence="2 10" id="KW-0813">Transport</keyword>
<dbReference type="Pfam" id="PF13715">
    <property type="entry name" value="CarbopepD_reg_2"/>
    <property type="match status" value="1"/>
</dbReference>
<evidence type="ECO:0000259" key="13">
    <source>
        <dbReference type="Pfam" id="PF07715"/>
    </source>
</evidence>
<dbReference type="InterPro" id="IPR012910">
    <property type="entry name" value="Plug_dom"/>
</dbReference>
<dbReference type="PROSITE" id="PS52016">
    <property type="entry name" value="TONB_DEPENDENT_REC_3"/>
    <property type="match status" value="1"/>
</dbReference>
<dbReference type="AlphaFoldDB" id="A0A3A1NN12"/>
<dbReference type="EMBL" id="QXFI01000011">
    <property type="protein sequence ID" value="RIV46461.1"/>
    <property type="molecule type" value="Genomic_DNA"/>
</dbReference>
<keyword evidence="7 10" id="KW-0472">Membrane</keyword>
<organism evidence="14 15">
    <name type="scientific">Flagellimonas pelagia</name>
    <dbReference type="NCBI Taxonomy" id="2306998"/>
    <lineage>
        <taxon>Bacteria</taxon>
        <taxon>Pseudomonadati</taxon>
        <taxon>Bacteroidota</taxon>
        <taxon>Flavobacteriia</taxon>
        <taxon>Flavobacteriales</taxon>
        <taxon>Flavobacteriaceae</taxon>
        <taxon>Flagellimonas</taxon>
    </lineage>
</organism>
<comment type="caution">
    <text evidence="14">The sequence shown here is derived from an EMBL/GenBank/DDBJ whole genome shotgun (WGS) entry which is preliminary data.</text>
</comment>
<evidence type="ECO:0000313" key="14">
    <source>
        <dbReference type="EMBL" id="RIV46461.1"/>
    </source>
</evidence>
<evidence type="ECO:0000256" key="1">
    <source>
        <dbReference type="ARBA" id="ARBA00004571"/>
    </source>
</evidence>
<feature type="domain" description="TonB-dependent receptor plug" evidence="13">
    <location>
        <begin position="192"/>
        <end position="296"/>
    </location>
</feature>
<dbReference type="Proteomes" id="UP000266691">
    <property type="component" value="Unassembled WGS sequence"/>
</dbReference>
<dbReference type="GO" id="GO:0044718">
    <property type="term" value="P:siderophore transmembrane transport"/>
    <property type="evidence" value="ECO:0007669"/>
    <property type="project" value="TreeGrafter"/>
</dbReference>
<keyword evidence="3 10" id="KW-1134">Transmembrane beta strand</keyword>
<dbReference type="Pfam" id="PF07715">
    <property type="entry name" value="Plug"/>
    <property type="match status" value="1"/>
</dbReference>
<evidence type="ECO:0000256" key="6">
    <source>
        <dbReference type="ARBA" id="ARBA00023077"/>
    </source>
</evidence>
<evidence type="ECO:0000256" key="3">
    <source>
        <dbReference type="ARBA" id="ARBA00022452"/>
    </source>
</evidence>
<sequence>MEKNYEKNRSIPIFSNSAIHKPAETEGNTLFTSVRFFIHFHGGQTSTKFKNLSPVGFTFCNFPAETNQPSKFNLMTKFLSALFFLAALFTIQAQTTIKGTVSNNETDQPLEGASVYVSAINKATATDASGNFQLSGFGKGVYAIQVSFVGFETEVETFEVDDEKELILNIALEPQPFAINEVVVAAAYEKPQQEETFKIDVIPKQQMAKTGGMSVMDIIPKTPGVSAVSTGPLVSRPVIRGLSSNRVLTVVDGIRFETQQWDDEHGIGINELGLDHIEIIKGPSSLLYGPEAMGGIVRFVEEKPAEVGTTQADMEAMAYSNNRGGRAEAGVKSSSEKFNWGVSALGKLLSDYFYDGFDFRVPNTRLLEYGAKGFAGINRSWGNSKLSYTFNQAFYGILDGKDIVKDEDGRIINIDSLEKEKFPFETEAPYHGVIDHRIISKTTILAGASTIKATLGYQNNHRTENEELAGNKKGYTYLDMILKSYTYDVKWLLPEMGHFHTIVGSQGMHKNNANGNKGTTQLIPDADINDIGFFGVSRWEEDYFNLSIGARYDHRNLDTEESTNTTVTQPAISRTYDNLSYSLGAAYEPMEHLVFRTSVATGYRSPNLNELMSNGVKLESQRYEVGNVDFVKETNTEWDGSIAYEGKQISFEGSAFYNAINDYIYITPTGEETNSNLDPEVLVPLYEFQQHDAAIYGGEIMLNLHPNIISWGHLETSLSTLKGKLADEDEYLYQMPPTKWNNDLFITWDHWGKLTEWTFNIGTNTSFEQHQVASNEMETPGYTLVHLGLDTHYRKMEFFLNANNLLDNKYLDHMSRFRSYEIYSPGRNISLGIKMPLL</sequence>
<dbReference type="Gene3D" id="2.170.130.10">
    <property type="entry name" value="TonB-dependent receptor, plug domain"/>
    <property type="match status" value="1"/>
</dbReference>
<name>A0A3A1NN12_9FLAO</name>
<evidence type="ECO:0000256" key="10">
    <source>
        <dbReference type="PROSITE-ProRule" id="PRU01360"/>
    </source>
</evidence>
<gene>
    <name evidence="14" type="ORF">D2V05_03690</name>
</gene>
<dbReference type="PANTHER" id="PTHR30069">
    <property type="entry name" value="TONB-DEPENDENT OUTER MEMBRANE RECEPTOR"/>
    <property type="match status" value="1"/>
</dbReference>
<accession>A0A3A1NN12</accession>
<dbReference type="Pfam" id="PF00593">
    <property type="entry name" value="TonB_dep_Rec_b-barrel"/>
    <property type="match status" value="1"/>
</dbReference>
<evidence type="ECO:0000256" key="2">
    <source>
        <dbReference type="ARBA" id="ARBA00022448"/>
    </source>
</evidence>
<reference evidence="14 15" key="1">
    <citation type="submission" date="2018-08" db="EMBL/GenBank/DDBJ databases">
        <title>Proposal of Muricauda 72 sp.nov. and Muricauda NH166 sp.nov., isolated from seawater.</title>
        <authorList>
            <person name="Cheng H."/>
            <person name="Wu Y.-H."/>
            <person name="Guo L.-L."/>
            <person name="Xu X.-W."/>
        </authorList>
    </citation>
    <scope>NUCLEOTIDE SEQUENCE [LARGE SCALE GENOMIC DNA]</scope>
    <source>
        <strain evidence="14 15">72</strain>
    </source>
</reference>
<dbReference type="SUPFAM" id="SSF56935">
    <property type="entry name" value="Porins"/>
    <property type="match status" value="1"/>
</dbReference>
<evidence type="ECO:0000256" key="5">
    <source>
        <dbReference type="ARBA" id="ARBA00022729"/>
    </source>
</evidence>